<keyword evidence="1" id="KW-1133">Transmembrane helix</keyword>
<organism evidence="2 3">
    <name type="scientific">Blastococcus carthaginiensis</name>
    <dbReference type="NCBI Taxonomy" id="3050034"/>
    <lineage>
        <taxon>Bacteria</taxon>
        <taxon>Bacillati</taxon>
        <taxon>Actinomycetota</taxon>
        <taxon>Actinomycetes</taxon>
        <taxon>Geodermatophilales</taxon>
        <taxon>Geodermatophilaceae</taxon>
        <taxon>Blastococcus</taxon>
    </lineage>
</organism>
<evidence type="ECO:0000256" key="1">
    <source>
        <dbReference type="SAM" id="Phobius"/>
    </source>
</evidence>
<protein>
    <recommendedName>
        <fullName evidence="4">Inner membrane protein</fullName>
    </recommendedName>
</protein>
<comment type="caution">
    <text evidence="2">The sequence shown here is derived from an EMBL/GenBank/DDBJ whole genome shotgun (WGS) entry which is preliminary data.</text>
</comment>
<name>A0ABT9I8X7_9ACTN</name>
<evidence type="ECO:0000313" key="3">
    <source>
        <dbReference type="Proteomes" id="UP001233673"/>
    </source>
</evidence>
<feature type="transmembrane region" description="Helical" evidence="1">
    <location>
        <begin position="51"/>
        <end position="68"/>
    </location>
</feature>
<keyword evidence="1" id="KW-0472">Membrane</keyword>
<feature type="transmembrane region" description="Helical" evidence="1">
    <location>
        <begin position="6"/>
        <end position="22"/>
    </location>
</feature>
<dbReference type="EMBL" id="JASNFN010000004">
    <property type="protein sequence ID" value="MDP5182014.1"/>
    <property type="molecule type" value="Genomic_DNA"/>
</dbReference>
<gene>
    <name evidence="2" type="ORF">QOZ88_05140</name>
</gene>
<dbReference type="RefSeq" id="WP_305998721.1">
    <property type="nucleotide sequence ID" value="NZ_JASNFN010000004.1"/>
</dbReference>
<sequence>MGVIDLVGWFGSALLVYSLLQTRVLRFRVLNLLAALVLVGYNAVIAVWPMVAMNVVIAAINAAVIWRLQRHRHDVRSYDVVPIGPGEPYLRHVLERHRQDIRRFHPHVQWPPAEGEPLAFLVLTSGDTGGETAGVVLAHRTQDRATARIDVDYVLPRYRDFTPGEFVYRPDGPFAASGVRRVLAPRDVRGADAYLARTGFRAEGEERVLTLAG</sequence>
<dbReference type="Proteomes" id="UP001233673">
    <property type="component" value="Unassembled WGS sequence"/>
</dbReference>
<keyword evidence="3" id="KW-1185">Reference proteome</keyword>
<accession>A0ABT9I8X7</accession>
<evidence type="ECO:0000313" key="2">
    <source>
        <dbReference type="EMBL" id="MDP5182014.1"/>
    </source>
</evidence>
<keyword evidence="1" id="KW-0812">Transmembrane</keyword>
<evidence type="ECO:0008006" key="4">
    <source>
        <dbReference type="Google" id="ProtNLM"/>
    </source>
</evidence>
<reference evidence="3" key="1">
    <citation type="submission" date="2023-05" db="EMBL/GenBank/DDBJ databases">
        <title>Draft genome of Pseudofrankia sp. BMG5.37.</title>
        <authorList>
            <person name="Gtari M."/>
            <person name="Ghodhbane F."/>
            <person name="Sbissi I."/>
        </authorList>
    </citation>
    <scope>NUCLEOTIDE SEQUENCE [LARGE SCALE GENOMIC DNA]</scope>
    <source>
        <strain evidence="3">BMG 814</strain>
    </source>
</reference>
<proteinExistence type="predicted"/>